<feature type="domain" description="Peptidase M1 membrane alanine aminopeptidase" evidence="2">
    <location>
        <begin position="866"/>
        <end position="1055"/>
    </location>
</feature>
<dbReference type="Proteomes" id="UP001597414">
    <property type="component" value="Unassembled WGS sequence"/>
</dbReference>
<protein>
    <submittedName>
        <fullName evidence="3">M1 family aminopeptidase</fullName>
    </submittedName>
</protein>
<reference evidence="4" key="1">
    <citation type="journal article" date="2019" name="Int. J. Syst. Evol. Microbiol.">
        <title>The Global Catalogue of Microorganisms (GCM) 10K type strain sequencing project: providing services to taxonomists for standard genome sequencing and annotation.</title>
        <authorList>
            <consortium name="The Broad Institute Genomics Platform"/>
            <consortium name="The Broad Institute Genome Sequencing Center for Infectious Disease"/>
            <person name="Wu L."/>
            <person name="Ma J."/>
        </authorList>
    </citation>
    <scope>NUCLEOTIDE SEQUENCE [LARGE SCALE GENOMIC DNA]</scope>
    <source>
        <strain evidence="4">KCTC 19812</strain>
    </source>
</reference>
<feature type="transmembrane region" description="Helical" evidence="1">
    <location>
        <begin position="100"/>
        <end position="125"/>
    </location>
</feature>
<dbReference type="InterPro" id="IPR014782">
    <property type="entry name" value="Peptidase_M1_dom"/>
</dbReference>
<keyword evidence="3" id="KW-0645">Protease</keyword>
<gene>
    <name evidence="3" type="ORF">ACFSKV_16305</name>
</gene>
<feature type="transmembrane region" description="Helical" evidence="1">
    <location>
        <begin position="470"/>
        <end position="490"/>
    </location>
</feature>
<feature type="transmembrane region" description="Helical" evidence="1">
    <location>
        <begin position="243"/>
        <end position="262"/>
    </location>
</feature>
<organism evidence="3 4">
    <name type="scientific">Shivajiella indica</name>
    <dbReference type="NCBI Taxonomy" id="872115"/>
    <lineage>
        <taxon>Bacteria</taxon>
        <taxon>Pseudomonadati</taxon>
        <taxon>Bacteroidota</taxon>
        <taxon>Cytophagia</taxon>
        <taxon>Cytophagales</taxon>
        <taxon>Cyclobacteriaceae</taxon>
        <taxon>Shivajiella</taxon>
    </lineage>
</organism>
<feature type="transmembrane region" description="Helical" evidence="1">
    <location>
        <begin position="175"/>
        <end position="194"/>
    </location>
</feature>
<dbReference type="SUPFAM" id="SSF55486">
    <property type="entry name" value="Metalloproteases ('zincins'), catalytic domain"/>
    <property type="match status" value="1"/>
</dbReference>
<dbReference type="RefSeq" id="WP_380805071.1">
    <property type="nucleotide sequence ID" value="NZ_JBHUIV010000020.1"/>
</dbReference>
<keyword evidence="1" id="KW-0472">Membrane</keyword>
<keyword evidence="3" id="KW-0031">Aminopeptidase</keyword>
<dbReference type="GO" id="GO:0004177">
    <property type="term" value="F:aminopeptidase activity"/>
    <property type="evidence" value="ECO:0007669"/>
    <property type="project" value="UniProtKB-KW"/>
</dbReference>
<keyword evidence="1" id="KW-0812">Transmembrane</keyword>
<dbReference type="EMBL" id="JBHUIV010000020">
    <property type="protein sequence ID" value="MFD2203141.1"/>
    <property type="molecule type" value="Genomic_DNA"/>
</dbReference>
<feature type="transmembrane region" description="Helical" evidence="1">
    <location>
        <begin position="405"/>
        <end position="429"/>
    </location>
</feature>
<dbReference type="InterPro" id="IPR027268">
    <property type="entry name" value="Peptidase_M4/M1_CTD_sf"/>
</dbReference>
<dbReference type="Gene3D" id="1.10.390.10">
    <property type="entry name" value="Neutral Protease Domain 2"/>
    <property type="match status" value="1"/>
</dbReference>
<keyword evidence="4" id="KW-1185">Reference proteome</keyword>
<keyword evidence="3" id="KW-0378">Hydrolase</keyword>
<comment type="caution">
    <text evidence="3">The sequence shown here is derived from an EMBL/GenBank/DDBJ whole genome shotgun (WGS) entry which is preliminary data.</text>
</comment>
<feature type="transmembrane region" description="Helical" evidence="1">
    <location>
        <begin position="360"/>
        <end position="379"/>
    </location>
</feature>
<feature type="transmembrane region" description="Helical" evidence="1">
    <location>
        <begin position="321"/>
        <end position="340"/>
    </location>
</feature>
<feature type="transmembrane region" description="Helical" evidence="1">
    <location>
        <begin position="145"/>
        <end position="168"/>
    </location>
</feature>
<accession>A0ABW5BCK3</accession>
<evidence type="ECO:0000256" key="1">
    <source>
        <dbReference type="SAM" id="Phobius"/>
    </source>
</evidence>
<feature type="transmembrane region" description="Helical" evidence="1">
    <location>
        <begin position="564"/>
        <end position="584"/>
    </location>
</feature>
<name>A0ABW5BCK3_9BACT</name>
<evidence type="ECO:0000313" key="3">
    <source>
        <dbReference type="EMBL" id="MFD2203141.1"/>
    </source>
</evidence>
<sequence length="1193" mass="138370">MWKFIKHEWKYWFRSPMLWIFLFIISLLVFGAVSSDQITIGGGVGSVYKNAPSVIQSYYGVMSLICLLMTTAFMNASANRDFSTGMHQFIFTSPIKKSDYFFGKFIGALLISIIPLLGVSIGALIGPLMPWVQPERYGPIIWNGHIQGILSFAIPNTIIAGVVLYSLAIVFRSNIVSFVGAMLILVFYVVSQGFTADLEKEWLANILDPFGFQPLNTLSKYKTIEEKNLFATPLTGQFLINRMVWIGLSLVLLMFMYSRFSFDSKKEKVKNIKGAQEEENDLFDLSEIKTFDLPQKSGFSLPAFWHMIVFETKAIIKNQTFIIIVIIGLINLIASLTSFTGNYGTSKYPVTYDVIDYIRGSFYLFLLGIITFYSGVLVWKERDAKISEIEDATTVKTGMLFGSKLIAMLFSIFVVLCSTIVVGMVAQLFYSYTRFELGVYFQSLLILDMFQFGFLVVIALLFHYIINNRYIAYFAFVAFIILNEFVWSALEMNSNMLEFAATPRAIYSDMNGFGPFIPGLIWFNMYWTLFCLILCVFIYAFYVRGKETTFSIRRKFAAQRLRSQTGLLSLFLVGFIVCGGFVYYNTEILNTYLNPKQQDNRQKDYELTYKKYEGIAQPRWIDFEYQIDIHPYERDLFVTVNGQITNKTSEPIQELHFTLPRMPDTLGIEVPGAKIKLHDKELYYRIYSLDRPMQPGDTLPIKVVVSKETKGFENEVSFTELTQNGTFFNNFDVLPVFGYYRRYEITDKNKRAKLELPPRQRLPFLDENDLQSRGNTYINQDADWVNMRTVISTAEDQIAVAPGSLVKEWTENGRRYFEYHLDHQSLNFYAFISARYEVAREKWNDVDLEVYYIKRHEYNVPNMLRSMEKSLEYFTENFGPYYHKQCRIIEFPRYSSFAQAFPGTMPYGEGIGFITDLRNVTEDDIDLVYYVVAHEMAHQYWAHQLIGAGMRGTEMMSESFAQYASLMVMEKEYGRDKMNKFLKYEMNGYLRGRGGEFEAERPLMETENQGYIHYQKGSVVLYYLKEMIGEEKVNQALQKLIVDHAYQEPPYPTSWSAVRAFEEVTPDSLQYLIEDMFKNITLFSNRLVDAKYVQEGDEYLVTLKTHSEKFRSDSLGKQTEVPLVDFIDIGIFAQTENKKVYGKPLIYERFKITKPENTFTFRVKEKPQQAGIDPYNYLIDRIPDDNVKRVTEQ</sequence>
<keyword evidence="1" id="KW-1133">Transmembrane helix</keyword>
<feature type="transmembrane region" description="Helical" evidence="1">
    <location>
        <begin position="59"/>
        <end position="79"/>
    </location>
</feature>
<evidence type="ECO:0000313" key="4">
    <source>
        <dbReference type="Proteomes" id="UP001597414"/>
    </source>
</evidence>
<dbReference type="Pfam" id="PF01433">
    <property type="entry name" value="Peptidase_M1"/>
    <property type="match status" value="1"/>
</dbReference>
<evidence type="ECO:0000259" key="2">
    <source>
        <dbReference type="Pfam" id="PF01433"/>
    </source>
</evidence>
<feature type="transmembrane region" description="Helical" evidence="1">
    <location>
        <begin position="441"/>
        <end position="463"/>
    </location>
</feature>
<proteinExistence type="predicted"/>
<feature type="transmembrane region" description="Helical" evidence="1">
    <location>
        <begin position="520"/>
        <end position="543"/>
    </location>
</feature>